<evidence type="ECO:0000256" key="10">
    <source>
        <dbReference type="ARBA" id="ARBA00048988"/>
    </source>
</evidence>
<dbReference type="Gene3D" id="3.40.50.300">
    <property type="entry name" value="P-loop containing nucleotide triphosphate hydrolases"/>
    <property type="match status" value="2"/>
</dbReference>
<comment type="caution">
    <text evidence="14">The sequence shown here is derived from an EMBL/GenBank/DDBJ whole genome shotgun (WGS) entry which is preliminary data.</text>
</comment>
<evidence type="ECO:0000256" key="9">
    <source>
        <dbReference type="ARBA" id="ARBA00034808"/>
    </source>
</evidence>
<reference evidence="14 15" key="1">
    <citation type="submission" date="2020-08" db="EMBL/GenBank/DDBJ databases">
        <title>Genomic Encyclopedia of Type Strains, Phase IV (KMG-IV): sequencing the most valuable type-strain genomes for metagenomic binning, comparative biology and taxonomic classification.</title>
        <authorList>
            <person name="Goeker M."/>
        </authorList>
    </citation>
    <scope>NUCLEOTIDE SEQUENCE [LARGE SCALE GENOMIC DNA]</scope>
    <source>
        <strain evidence="14 15">DSM 23562</strain>
    </source>
</reference>
<dbReference type="EMBL" id="JACHGW010000005">
    <property type="protein sequence ID" value="MBB6053199.1"/>
    <property type="molecule type" value="Genomic_DNA"/>
</dbReference>
<dbReference type="InterPro" id="IPR027417">
    <property type="entry name" value="P-loop_NTPase"/>
</dbReference>
<dbReference type="SUPFAM" id="SSF52540">
    <property type="entry name" value="P-loop containing nucleoside triphosphate hydrolases"/>
    <property type="match status" value="1"/>
</dbReference>
<sequence>MSDSPLPSPTPKSIDLDELSAGLNAQQFEAYAHTKGAALVLAGAGSGKTTVLIRRIARLIAEGVPPEKILVTTFTRRAADDMSERLVKLLGEEAVVGLWIGTFHSHCLRILKKEWAERFGKEGRFDLADEYWQKRVCRAILGKMGDYKSLPQPPFGQNMKLDPKLALLAISTAKNSGFDCEQGETALTKIYPDWEEPQVHSVAKFWRCYEQAKQKEFDVLSKVPARRLDFDDLLVEALYLLRDDKKAQEEYLSKFDYLLVDETQDTSEVQWQLARLLAKKHGNLFIVGDVGQSIYGFRGCDPKRTVMGFQASYPNGEIIRLPANYRSQGTVVTVANELIAHADLDDRYRLLMEPTRLSAQEPWLSQHLDAEAEALWVVERLREQLSTEPNMAFRDFALLYRTNAYSRCFEDALINAGIPYQITGGTSFYNRKEVKDLLAYLQLSVDPNSEAGTEACKRILNIASKKFGRPTRSLGMGFIKKVEEQAEKNKCSFYEMLKKGVYTTQQEVAILDFRKQIKEIHEAGETAQTRLMAARLSGYDDFIVNEDGDSEDEGEGSSRLDNLDELVAASQRFFAPEAMLTFVGGQIRKAKDAGKGQDAVNLMTVHKSKGLEWRCVFVVGFAMNLLPHHRSLRYVDGELLPDSLEEERRIAYVAITRAKEQFALSWPQYHNAKALGPSPFLIEMPTLAPLVDDALRSQHKEDDDAQALADEEFEE</sequence>
<keyword evidence="7" id="KW-0413">Isomerase</keyword>
<evidence type="ECO:0000256" key="3">
    <source>
        <dbReference type="ARBA" id="ARBA00022801"/>
    </source>
</evidence>
<evidence type="ECO:0000313" key="15">
    <source>
        <dbReference type="Proteomes" id="UP000520814"/>
    </source>
</evidence>
<accession>A0A7W9SVY5</accession>
<dbReference type="PANTHER" id="PTHR11070:SF2">
    <property type="entry name" value="ATP-DEPENDENT DNA HELICASE SRS2"/>
    <property type="match status" value="1"/>
</dbReference>
<evidence type="ECO:0000256" key="4">
    <source>
        <dbReference type="ARBA" id="ARBA00022806"/>
    </source>
</evidence>
<dbReference type="AlphaFoldDB" id="A0A7W9SVY5"/>
<evidence type="ECO:0000259" key="12">
    <source>
        <dbReference type="PROSITE" id="PS51198"/>
    </source>
</evidence>
<dbReference type="PROSITE" id="PS51217">
    <property type="entry name" value="UVRD_HELICASE_CTER"/>
    <property type="match status" value="1"/>
</dbReference>
<evidence type="ECO:0000256" key="5">
    <source>
        <dbReference type="ARBA" id="ARBA00022840"/>
    </source>
</evidence>
<dbReference type="InterPro" id="IPR000212">
    <property type="entry name" value="DNA_helicase_UvrD/REP"/>
</dbReference>
<dbReference type="GO" id="GO:0000725">
    <property type="term" value="P:recombinational repair"/>
    <property type="evidence" value="ECO:0007669"/>
    <property type="project" value="TreeGrafter"/>
</dbReference>
<evidence type="ECO:0000259" key="13">
    <source>
        <dbReference type="PROSITE" id="PS51217"/>
    </source>
</evidence>
<dbReference type="GO" id="GO:0043138">
    <property type="term" value="F:3'-5' DNA helicase activity"/>
    <property type="evidence" value="ECO:0007669"/>
    <property type="project" value="UniProtKB-EC"/>
</dbReference>
<evidence type="ECO:0000256" key="8">
    <source>
        <dbReference type="ARBA" id="ARBA00034617"/>
    </source>
</evidence>
<proteinExistence type="inferred from homology"/>
<dbReference type="InterPro" id="IPR013986">
    <property type="entry name" value="DExx_box_DNA_helicase_dom_sf"/>
</dbReference>
<gene>
    <name evidence="14" type="ORF">HNQ39_005031</name>
</gene>
<dbReference type="GO" id="GO:0016787">
    <property type="term" value="F:hydrolase activity"/>
    <property type="evidence" value="ECO:0007669"/>
    <property type="project" value="UniProtKB-UniRule"/>
</dbReference>
<evidence type="ECO:0000256" key="2">
    <source>
        <dbReference type="ARBA" id="ARBA00022741"/>
    </source>
</evidence>
<comment type="catalytic activity">
    <reaction evidence="8">
        <text>Couples ATP hydrolysis with the unwinding of duplex DNA by translocating in the 3'-5' direction.</text>
        <dbReference type="EC" id="5.6.2.4"/>
    </reaction>
</comment>
<feature type="binding site" evidence="11">
    <location>
        <begin position="42"/>
        <end position="49"/>
    </location>
    <ligand>
        <name>ATP</name>
        <dbReference type="ChEBI" id="CHEBI:30616"/>
    </ligand>
</feature>
<evidence type="ECO:0000256" key="1">
    <source>
        <dbReference type="ARBA" id="ARBA00009922"/>
    </source>
</evidence>
<dbReference type="CDD" id="cd17932">
    <property type="entry name" value="DEXQc_UvrD"/>
    <property type="match status" value="1"/>
</dbReference>
<dbReference type="GO" id="GO:0005524">
    <property type="term" value="F:ATP binding"/>
    <property type="evidence" value="ECO:0007669"/>
    <property type="project" value="UniProtKB-UniRule"/>
</dbReference>
<comment type="catalytic activity">
    <reaction evidence="10">
        <text>ATP + H2O = ADP + phosphate + H(+)</text>
        <dbReference type="Rhea" id="RHEA:13065"/>
        <dbReference type="ChEBI" id="CHEBI:15377"/>
        <dbReference type="ChEBI" id="CHEBI:15378"/>
        <dbReference type="ChEBI" id="CHEBI:30616"/>
        <dbReference type="ChEBI" id="CHEBI:43474"/>
        <dbReference type="ChEBI" id="CHEBI:456216"/>
        <dbReference type="EC" id="5.6.2.4"/>
    </reaction>
</comment>
<dbReference type="GO" id="GO:0003677">
    <property type="term" value="F:DNA binding"/>
    <property type="evidence" value="ECO:0007669"/>
    <property type="project" value="UniProtKB-KW"/>
</dbReference>
<dbReference type="Pfam" id="PF13361">
    <property type="entry name" value="UvrD_C"/>
    <property type="match status" value="1"/>
</dbReference>
<dbReference type="InterPro" id="IPR014017">
    <property type="entry name" value="DNA_helicase_UvrD-like_C"/>
</dbReference>
<keyword evidence="2 11" id="KW-0547">Nucleotide-binding</keyword>
<keyword evidence="3 11" id="KW-0378">Hydrolase</keyword>
<organism evidence="14 15">
    <name type="scientific">Armatimonas rosea</name>
    <dbReference type="NCBI Taxonomy" id="685828"/>
    <lineage>
        <taxon>Bacteria</taxon>
        <taxon>Bacillati</taxon>
        <taxon>Armatimonadota</taxon>
        <taxon>Armatimonadia</taxon>
        <taxon>Armatimonadales</taxon>
        <taxon>Armatimonadaceae</taxon>
        <taxon>Armatimonas</taxon>
    </lineage>
</organism>
<feature type="domain" description="UvrD-like helicase C-terminal" evidence="13">
    <location>
        <begin position="329"/>
        <end position="610"/>
    </location>
</feature>
<dbReference type="PANTHER" id="PTHR11070">
    <property type="entry name" value="UVRD / RECB / PCRA DNA HELICASE FAMILY MEMBER"/>
    <property type="match status" value="1"/>
</dbReference>
<dbReference type="RefSeq" id="WP_184203253.1">
    <property type="nucleotide sequence ID" value="NZ_JACHGW010000005.1"/>
</dbReference>
<evidence type="ECO:0000256" key="7">
    <source>
        <dbReference type="ARBA" id="ARBA00023235"/>
    </source>
</evidence>
<dbReference type="PROSITE" id="PS51198">
    <property type="entry name" value="UVRD_HELICASE_ATP_BIND"/>
    <property type="match status" value="1"/>
</dbReference>
<dbReference type="Pfam" id="PF00580">
    <property type="entry name" value="UvrD-helicase"/>
    <property type="match status" value="1"/>
</dbReference>
<feature type="domain" description="UvrD-like helicase ATP-binding" evidence="12">
    <location>
        <begin position="21"/>
        <end position="328"/>
    </location>
</feature>
<keyword evidence="5 11" id="KW-0067">ATP-binding</keyword>
<dbReference type="InterPro" id="IPR014016">
    <property type="entry name" value="UvrD-like_ATP-bd"/>
</dbReference>
<dbReference type="EC" id="5.6.2.4" evidence="9"/>
<keyword evidence="15" id="KW-1185">Reference proteome</keyword>
<evidence type="ECO:0000313" key="14">
    <source>
        <dbReference type="EMBL" id="MBB6053199.1"/>
    </source>
</evidence>
<protein>
    <recommendedName>
        <fullName evidence="9">DNA 3'-5' helicase</fullName>
        <ecNumber evidence="9">5.6.2.4</ecNumber>
    </recommendedName>
</protein>
<evidence type="ECO:0000256" key="11">
    <source>
        <dbReference type="PROSITE-ProRule" id="PRU00560"/>
    </source>
</evidence>
<dbReference type="Gene3D" id="1.10.486.10">
    <property type="entry name" value="PCRA, domain 4"/>
    <property type="match status" value="1"/>
</dbReference>
<dbReference type="Proteomes" id="UP000520814">
    <property type="component" value="Unassembled WGS sequence"/>
</dbReference>
<name>A0A7W9SVY5_ARMRO</name>
<keyword evidence="6" id="KW-0238">DNA-binding</keyword>
<keyword evidence="4 11" id="KW-0347">Helicase</keyword>
<evidence type="ECO:0000256" key="6">
    <source>
        <dbReference type="ARBA" id="ARBA00023125"/>
    </source>
</evidence>
<comment type="similarity">
    <text evidence="1">Belongs to the helicase family. UvrD subfamily.</text>
</comment>
<dbReference type="Gene3D" id="1.10.10.160">
    <property type="match status" value="1"/>
</dbReference>